<dbReference type="InterPro" id="IPR036890">
    <property type="entry name" value="HATPase_C_sf"/>
</dbReference>
<gene>
    <name evidence="1" type="ORF">SBFV1_gp12</name>
</gene>
<protein>
    <submittedName>
        <fullName evidence="1">Putative viral structural protein</fullName>
    </submittedName>
</protein>
<dbReference type="Proteomes" id="UP000267912">
    <property type="component" value="Segment"/>
</dbReference>
<sequence>MEFIKIPPITINQPIKLTFDEAFISSDIRLHYFRTVSESVYTYTSQDENQLLLFVIREFLQNAIDNEIQKTLDFLNAYRNVKLDYENGYYVIRSEGAISEEAFELGFTTKTTQTKPPCCLIGKFGVGLKQAMGTMLLIGKTALVLTDNHAYMFAGYCNGTIKIKDVDDMCRLVVLRGKAETKGQTTVYVEGKKLDIDLLWKGKTQVLKEGRNVYHNGMYSGKWDLPFSVNLCCVYADQYRTKVNPYNSTLYEQLGKLSNEDKELIKEAIIENGKKEGNAFLFNFPGDYSPIMVELNDVFADAIISIAKAFDVKPIIVGSLKEIIMIGNGFGFNIQYDYIFETVVNRIRKKGYEAFTAKEYSQNRDIMILLNNSYKFAELPDDIKKGVLAGLWAFNTVLAFLGITNDYAILDYKLQKIPLFVLKDSYAYQTSDLLGITKFAEKQYIFLSPPRIMTKIEAPELGMAEKDTLETLYMIATFHEYIHAYFEIHEHGTYSFERPYVTLLQIIQREGIYLTFLENVLNLAHENPTLLEDVTRILGLDNYIFDRTIFRIAKPGTHIPVRIEGVRVEIATEEDKEYTLTIEKEDDLLSFQLST</sequence>
<dbReference type="SUPFAM" id="SSF55874">
    <property type="entry name" value="ATPase domain of HSP90 chaperone/DNA topoisomerase II/histidine kinase"/>
    <property type="match status" value="1"/>
</dbReference>
<proteinExistence type="predicted"/>
<organism evidence="1">
    <name type="scientific">Sulfolobales Beppu filamentous phage 1</name>
    <dbReference type="NCBI Taxonomy" id="2493122"/>
    <lineage>
        <taxon>Viruses</taxon>
        <taxon>Adnaviria</taxon>
        <taxon>Zilligvirae</taxon>
        <taxon>Taleaviricota</taxon>
        <taxon>Tokiviricetes</taxon>
        <taxon>Ligamenvirales</taxon>
        <taxon>Lipothrixviridae</taxon>
        <taxon>Alphalipothrixvirus</taxon>
        <taxon>Alphalipothrixvirus beppuense</taxon>
    </lineage>
</organism>
<reference evidence="1" key="1">
    <citation type="journal article" date="2018" name="Environ. Microbiol.">
        <title>New archaeal viruses discovered by metagenomic analysis of viral communities in enrichment cultures.</title>
        <authorList>
            <person name="Liu Y."/>
            <person name="Brandt D."/>
            <person name="Ishino S."/>
            <person name="Ishino Y."/>
            <person name="Koonin E.V."/>
            <person name="Kalinowski J."/>
            <person name="Krupovic M."/>
            <person name="Prangishvili D."/>
        </authorList>
    </citation>
    <scope>NUCLEOTIDE SEQUENCE [LARGE SCALE GENOMIC DNA]</scope>
</reference>
<name>A0A3Q8Q6V3_9VIRU</name>
<accession>A0A3Q8Q6V3</accession>
<dbReference type="EMBL" id="MK064562">
    <property type="protein sequence ID" value="AZI75713.1"/>
    <property type="molecule type" value="Genomic_DNA"/>
</dbReference>
<evidence type="ECO:0000313" key="1">
    <source>
        <dbReference type="EMBL" id="AZI75713.1"/>
    </source>
</evidence>